<name>A0ABT5IED4_9CAUL</name>
<protein>
    <submittedName>
        <fullName evidence="1">Uncharacterized protein</fullName>
    </submittedName>
</protein>
<accession>A0ABT5IED4</accession>
<gene>
    <name evidence="1" type="ORF">PQU94_07930</name>
</gene>
<dbReference type="EMBL" id="JAQQKW010000004">
    <property type="protein sequence ID" value="MDC7694210.1"/>
    <property type="molecule type" value="Genomic_DNA"/>
</dbReference>
<organism evidence="1 2">
    <name type="scientific">Asticcacaulis currens</name>
    <dbReference type="NCBI Taxonomy" id="2984210"/>
    <lineage>
        <taxon>Bacteria</taxon>
        <taxon>Pseudomonadati</taxon>
        <taxon>Pseudomonadota</taxon>
        <taxon>Alphaproteobacteria</taxon>
        <taxon>Caulobacterales</taxon>
        <taxon>Caulobacteraceae</taxon>
        <taxon>Asticcacaulis</taxon>
    </lineage>
</organism>
<dbReference type="RefSeq" id="WP_272740930.1">
    <property type="nucleotide sequence ID" value="NZ_JAQQKW010000004.1"/>
</dbReference>
<evidence type="ECO:0000313" key="2">
    <source>
        <dbReference type="Proteomes" id="UP001216595"/>
    </source>
</evidence>
<evidence type="ECO:0000313" key="1">
    <source>
        <dbReference type="EMBL" id="MDC7694210.1"/>
    </source>
</evidence>
<dbReference type="Proteomes" id="UP001216595">
    <property type="component" value="Unassembled WGS sequence"/>
</dbReference>
<sequence>MTKTLTKKPKVAPALEEAVKVAAKALSLTLPDLLSSNGKAYEAWFLFSLVERVRQMRVDIKPYDHKDKPAQVFRIKGGPGNIVSASAKGKQPCHFRIESTKTFPLELHLSINHVGGSGETHEMDVSLMPKFVVDGIRKGSKGTPYNGPRHLCIELKNHAQTSVLDKNVARALLGAATDLREDRMVVGAGLYIDPYHFHQMFGLVTAANIGDSSQKLLANYEIASFPDVYPSSGNGMNAFNSISAYVQKIAS</sequence>
<keyword evidence="2" id="KW-1185">Reference proteome</keyword>
<proteinExistence type="predicted"/>
<comment type="caution">
    <text evidence="1">The sequence shown here is derived from an EMBL/GenBank/DDBJ whole genome shotgun (WGS) entry which is preliminary data.</text>
</comment>
<reference evidence="1 2" key="1">
    <citation type="submission" date="2023-01" db="EMBL/GenBank/DDBJ databases">
        <title>Novel species of the genus Asticcacaulis isolated from rivers.</title>
        <authorList>
            <person name="Lu H."/>
        </authorList>
    </citation>
    <scope>NUCLEOTIDE SEQUENCE [LARGE SCALE GENOMIC DNA]</scope>
    <source>
        <strain evidence="1 2">DXS10W</strain>
    </source>
</reference>